<dbReference type="GO" id="GO:0003964">
    <property type="term" value="F:RNA-directed DNA polymerase activity"/>
    <property type="evidence" value="ECO:0007669"/>
    <property type="project" value="UniProtKB-KW"/>
</dbReference>
<feature type="domain" description="Retrotransposon gag" evidence="1">
    <location>
        <begin position="2"/>
        <end position="63"/>
    </location>
</feature>
<proteinExistence type="predicted"/>
<keyword evidence="2" id="KW-0548">Nucleotidyltransferase</keyword>
<evidence type="ECO:0000259" key="1">
    <source>
        <dbReference type="Pfam" id="PF03732"/>
    </source>
</evidence>
<organism evidence="2">
    <name type="scientific">Tanacetum cinerariifolium</name>
    <name type="common">Dalmatian daisy</name>
    <name type="synonym">Chrysanthemum cinerariifolium</name>
    <dbReference type="NCBI Taxonomy" id="118510"/>
    <lineage>
        <taxon>Eukaryota</taxon>
        <taxon>Viridiplantae</taxon>
        <taxon>Streptophyta</taxon>
        <taxon>Embryophyta</taxon>
        <taxon>Tracheophyta</taxon>
        <taxon>Spermatophyta</taxon>
        <taxon>Magnoliopsida</taxon>
        <taxon>eudicotyledons</taxon>
        <taxon>Gunneridae</taxon>
        <taxon>Pentapetalae</taxon>
        <taxon>asterids</taxon>
        <taxon>campanulids</taxon>
        <taxon>Asterales</taxon>
        <taxon>Asteraceae</taxon>
        <taxon>Asteroideae</taxon>
        <taxon>Anthemideae</taxon>
        <taxon>Anthemidinae</taxon>
        <taxon>Tanacetum</taxon>
    </lineage>
</organism>
<dbReference type="InterPro" id="IPR005162">
    <property type="entry name" value="Retrotrans_gag_dom"/>
</dbReference>
<accession>A0A6L2JRI8</accession>
<dbReference type="PANTHER" id="PTHR33223">
    <property type="entry name" value="CCHC-TYPE DOMAIN-CONTAINING PROTEIN"/>
    <property type="match status" value="1"/>
</dbReference>
<gene>
    <name evidence="2" type="ORF">Tci_010423</name>
</gene>
<keyword evidence="2" id="KW-0695">RNA-directed DNA polymerase</keyword>
<sequence length="171" mass="19451">MFLGKYFPPSMVTKLRNEITNFRQCPDESLFESCKRYKLLIDRCPNHNMVPVTQIDNFYNGLTLRHHDTINAAVGGTFMKRRPKEFYDLIENMTAHHNDWDTSAQQSDSSSSITSFSDPEIVALKAEMAKINKNLMKVLHINHQVKAVTPRCKTCGGPHSYNDCPATVGQT</sequence>
<name>A0A6L2JRI8_TANCI</name>
<evidence type="ECO:0000313" key="2">
    <source>
        <dbReference type="EMBL" id="GEU38445.1"/>
    </source>
</evidence>
<protein>
    <submittedName>
        <fullName evidence="2">Reverse transcriptase domain-containing protein</fullName>
    </submittedName>
</protein>
<comment type="caution">
    <text evidence="2">The sequence shown here is derived from an EMBL/GenBank/DDBJ whole genome shotgun (WGS) entry which is preliminary data.</text>
</comment>
<dbReference type="Pfam" id="PF03732">
    <property type="entry name" value="Retrotrans_gag"/>
    <property type="match status" value="1"/>
</dbReference>
<dbReference type="PANTHER" id="PTHR33223:SF11">
    <property type="entry name" value="ELEMENT PROTEIN, PUTATIVE-RELATED"/>
    <property type="match status" value="1"/>
</dbReference>
<dbReference type="EMBL" id="BKCJ010001052">
    <property type="protein sequence ID" value="GEU38445.1"/>
    <property type="molecule type" value="Genomic_DNA"/>
</dbReference>
<reference evidence="2" key="1">
    <citation type="journal article" date="2019" name="Sci. Rep.">
        <title>Draft genome of Tanacetum cinerariifolium, the natural source of mosquito coil.</title>
        <authorList>
            <person name="Yamashiro T."/>
            <person name="Shiraishi A."/>
            <person name="Satake H."/>
            <person name="Nakayama K."/>
        </authorList>
    </citation>
    <scope>NUCLEOTIDE SEQUENCE</scope>
</reference>
<dbReference type="AlphaFoldDB" id="A0A6L2JRI8"/>
<keyword evidence="2" id="KW-0808">Transferase</keyword>